<dbReference type="Proteomes" id="UP000240572">
    <property type="component" value="Unassembled WGS sequence"/>
</dbReference>
<gene>
    <name evidence="1" type="ORF">B0I18_10294</name>
</gene>
<dbReference type="EMBL" id="PYGD01000002">
    <property type="protein sequence ID" value="PSK93125.1"/>
    <property type="molecule type" value="Genomic_DNA"/>
</dbReference>
<name>A0A2P8D7B2_9BACT</name>
<reference evidence="1 2" key="1">
    <citation type="submission" date="2018-03" db="EMBL/GenBank/DDBJ databases">
        <title>Genomic Encyclopedia of Type Strains, Phase III (KMG-III): the genomes of soil and plant-associated and newly described type strains.</title>
        <authorList>
            <person name="Whitman W."/>
        </authorList>
    </citation>
    <scope>NUCLEOTIDE SEQUENCE [LARGE SCALE GENOMIC DNA]</scope>
    <source>
        <strain evidence="1 2">CGMCC 1.12700</strain>
    </source>
</reference>
<keyword evidence="2" id="KW-1185">Reference proteome</keyword>
<dbReference type="AlphaFoldDB" id="A0A2P8D7B2"/>
<protein>
    <submittedName>
        <fullName evidence="1">Uncharacterized protein</fullName>
    </submittedName>
</protein>
<proteinExistence type="predicted"/>
<evidence type="ECO:0000313" key="2">
    <source>
        <dbReference type="Proteomes" id="UP000240572"/>
    </source>
</evidence>
<sequence>MSMFVHRQVLICLYEQSDSFHLNNRISSTNKINSNSVKNILDMIKSSFNSGTLDGIESYTMANTNQFYNEIDDCFGMVDNPEKRSDGIDGIYLLVNAISIDNELTESTLDRLFKYYIENFSNLLSSANWHFFNISLDLFGTKIDVFKRNEKLIDLFVDNSMLLLAFPSLGVGTDFDIAIDYFLTMIFNVEDLDKYKTKLLQYADDHPENPYAEDIYEAAR</sequence>
<organism evidence="1 2">
    <name type="scientific">Taibaiella chishuiensis</name>
    <dbReference type="NCBI Taxonomy" id="1434707"/>
    <lineage>
        <taxon>Bacteria</taxon>
        <taxon>Pseudomonadati</taxon>
        <taxon>Bacteroidota</taxon>
        <taxon>Chitinophagia</taxon>
        <taxon>Chitinophagales</taxon>
        <taxon>Chitinophagaceae</taxon>
        <taxon>Taibaiella</taxon>
    </lineage>
</organism>
<evidence type="ECO:0000313" key="1">
    <source>
        <dbReference type="EMBL" id="PSK93125.1"/>
    </source>
</evidence>
<accession>A0A2P8D7B2</accession>
<comment type="caution">
    <text evidence="1">The sequence shown here is derived from an EMBL/GenBank/DDBJ whole genome shotgun (WGS) entry which is preliminary data.</text>
</comment>